<feature type="transmembrane region" description="Helical" evidence="1">
    <location>
        <begin position="12"/>
        <end position="32"/>
    </location>
</feature>
<dbReference type="AlphaFoldDB" id="A0A6J6HTV1"/>
<evidence type="ECO:0000256" key="1">
    <source>
        <dbReference type="SAM" id="Phobius"/>
    </source>
</evidence>
<feature type="transmembrane region" description="Helical" evidence="1">
    <location>
        <begin position="52"/>
        <end position="71"/>
    </location>
</feature>
<evidence type="ECO:0000313" key="2">
    <source>
        <dbReference type="EMBL" id="CAB4616277.1"/>
    </source>
</evidence>
<protein>
    <submittedName>
        <fullName evidence="2">Unannotated protein</fullName>
    </submittedName>
</protein>
<keyword evidence="1" id="KW-0812">Transmembrane</keyword>
<sequence length="137" mass="13914">MLPLSLESIRLFLHVTAAAVWVGGQLTLLGLLPVLRGLGPDAPKAAARKFNFIAWSAFAVLFVTGIWSLLAESPGSKGTAWNATLGLKLLMVAATGIAAAFHAGGRSKATLAIGGAVSLFAGLAAVLLGVMLTTAFA</sequence>
<keyword evidence="1" id="KW-1133">Transmembrane helix</keyword>
<dbReference type="EMBL" id="CAEZUO010000102">
    <property type="protein sequence ID" value="CAB4616277.1"/>
    <property type="molecule type" value="Genomic_DNA"/>
</dbReference>
<feature type="transmembrane region" description="Helical" evidence="1">
    <location>
        <begin position="83"/>
        <end position="103"/>
    </location>
</feature>
<feature type="transmembrane region" description="Helical" evidence="1">
    <location>
        <begin position="109"/>
        <end position="132"/>
    </location>
</feature>
<name>A0A6J6HTV1_9ZZZZ</name>
<organism evidence="2">
    <name type="scientific">freshwater metagenome</name>
    <dbReference type="NCBI Taxonomy" id="449393"/>
    <lineage>
        <taxon>unclassified sequences</taxon>
        <taxon>metagenomes</taxon>
        <taxon>ecological metagenomes</taxon>
    </lineage>
</organism>
<gene>
    <name evidence="2" type="ORF">UFOPK1827_01633</name>
</gene>
<reference evidence="2" key="1">
    <citation type="submission" date="2020-05" db="EMBL/GenBank/DDBJ databases">
        <authorList>
            <person name="Chiriac C."/>
            <person name="Salcher M."/>
            <person name="Ghai R."/>
            <person name="Kavagutti S V."/>
        </authorList>
    </citation>
    <scope>NUCLEOTIDE SEQUENCE</scope>
</reference>
<proteinExistence type="predicted"/>
<keyword evidence="1" id="KW-0472">Membrane</keyword>
<accession>A0A6J6HTV1</accession>